<evidence type="ECO:0000256" key="3">
    <source>
        <dbReference type="ARBA" id="ARBA00035646"/>
    </source>
</evidence>
<comment type="caution">
    <text evidence="7">The sequence shown here is derived from an EMBL/GenBank/DDBJ whole genome shotgun (WGS) entry which is preliminary data.</text>
</comment>
<dbReference type="GO" id="GO:0005198">
    <property type="term" value="F:structural molecule activity"/>
    <property type="evidence" value="ECO:0007669"/>
    <property type="project" value="InterPro"/>
</dbReference>
<evidence type="ECO:0000313" key="8">
    <source>
        <dbReference type="Proteomes" id="UP000249304"/>
    </source>
</evidence>
<dbReference type="PROSITE" id="PS00669">
    <property type="entry name" value="GAS_VESICLE_A_2"/>
    <property type="match status" value="1"/>
</dbReference>
<comment type="subunit">
    <text evidence="4 5">The gas vesicle shell is 2 nm thick and consists of a single layer of this protein. It forms helical ribs nearly perpendicular to the long axis of the vesicle.</text>
</comment>
<dbReference type="GO" id="GO:0012506">
    <property type="term" value="C:vesicle membrane"/>
    <property type="evidence" value="ECO:0007669"/>
    <property type="project" value="InterPro"/>
</dbReference>
<evidence type="ECO:0000256" key="4">
    <source>
        <dbReference type="HAMAP-Rule" id="MF_00576"/>
    </source>
</evidence>
<proteinExistence type="inferred from homology"/>
<keyword evidence="8" id="KW-1185">Reference proteome</keyword>
<feature type="region of interest" description="Disordered" evidence="6">
    <location>
        <begin position="1"/>
        <end position="20"/>
    </location>
</feature>
<dbReference type="NCBIfam" id="NF006874">
    <property type="entry name" value="PRK09371.1"/>
    <property type="match status" value="1"/>
</dbReference>
<comment type="subcellular location">
    <subcellularLocation>
        <location evidence="2 4 5">Gas vesicle shell</location>
    </subcellularLocation>
</comment>
<keyword evidence="1 4" id="KW-0304">Gas vesicle</keyword>
<accession>A0A2W2E5Q3</accession>
<dbReference type="EMBL" id="POUD01000060">
    <property type="protein sequence ID" value="PZG17883.1"/>
    <property type="molecule type" value="Genomic_DNA"/>
</dbReference>
<name>A0A2W2E5Q3_9ACTN</name>
<evidence type="ECO:0000256" key="1">
    <source>
        <dbReference type="ARBA" id="ARBA00022987"/>
    </source>
</evidence>
<evidence type="ECO:0000256" key="2">
    <source>
        <dbReference type="ARBA" id="ARBA00035629"/>
    </source>
</evidence>
<dbReference type="InterPro" id="IPR050530">
    <property type="entry name" value="GvpA"/>
</dbReference>
<dbReference type="HAMAP" id="MF_00576">
    <property type="entry name" value="Gas_vesicle_A"/>
    <property type="match status" value="1"/>
</dbReference>
<feature type="region of interest" description="Disordered" evidence="6">
    <location>
        <begin position="113"/>
        <end position="150"/>
    </location>
</feature>
<comment type="similarity">
    <text evidence="3 4 5">Belongs to the gas vesicle GvpA family.</text>
</comment>
<dbReference type="GO" id="GO:0033172">
    <property type="term" value="C:gas vesicle shell"/>
    <property type="evidence" value="ECO:0007669"/>
    <property type="project" value="UniProtKB-UniRule"/>
</dbReference>
<protein>
    <recommendedName>
        <fullName evidence="4">Gas vesicle protein A</fullName>
        <shortName evidence="4">GVP</shortName>
    </recommendedName>
</protein>
<sequence length="150" mass="15955">MTTSVQPAASGQMAGRPSSSGLADVIDTILDKGLVIDAYVRVSLVGIEILTVDARVVVASVDTYLRFAEAANRLDLAESEEGLTDVLAKTKGGGADKAKELVEGVVDTAGDKLRELTDKPRAAAEEPEVTVEREPRQAPRKRPRALREEG</sequence>
<feature type="compositionally biased region" description="Basic and acidic residues" evidence="6">
    <location>
        <begin position="113"/>
        <end position="137"/>
    </location>
</feature>
<dbReference type="NCBIfam" id="NF006872">
    <property type="entry name" value="PRK09368.1"/>
    <property type="match status" value="1"/>
</dbReference>
<gene>
    <name evidence="4" type="primary">gvpA</name>
    <name evidence="7" type="ORF">C1J01_16595</name>
</gene>
<evidence type="ECO:0000313" key="7">
    <source>
        <dbReference type="EMBL" id="PZG17883.1"/>
    </source>
</evidence>
<evidence type="ECO:0000256" key="5">
    <source>
        <dbReference type="RuleBase" id="RU000632"/>
    </source>
</evidence>
<dbReference type="PROSITE" id="PS00234">
    <property type="entry name" value="GAS_VESICLE_A_1"/>
    <property type="match status" value="1"/>
</dbReference>
<dbReference type="PANTHER" id="PTHR35344:SF4">
    <property type="entry name" value="GAS VESICLE PROTEIN A1"/>
    <property type="match status" value="1"/>
</dbReference>
<dbReference type="AlphaFoldDB" id="A0A2W2E5Q3"/>
<dbReference type="InterPro" id="IPR047870">
    <property type="entry name" value="Gas_vesicle_GvpA"/>
</dbReference>
<dbReference type="PANTHER" id="PTHR35344">
    <property type="entry name" value="GAS VESICLE STRUCTURAL PROTEIN 2-RELATED"/>
    <property type="match status" value="1"/>
</dbReference>
<dbReference type="InterPro" id="IPR018493">
    <property type="entry name" value="GvpA-like_CS"/>
</dbReference>
<dbReference type="InterPro" id="IPR000638">
    <property type="entry name" value="Gas-vesicle_GvpA-like"/>
</dbReference>
<dbReference type="Proteomes" id="UP000249304">
    <property type="component" value="Unassembled WGS sequence"/>
</dbReference>
<dbReference type="Pfam" id="PF00741">
    <property type="entry name" value="Gas_vesicle"/>
    <property type="match status" value="1"/>
</dbReference>
<comment type="function">
    <text evidence="4 5">Gas vesicles are hollow, gas filled proteinaceous nanostructures found in some microorganisms. During planktonic growth they allow positioning of the organism at a favorable depth for light or nutrient acquisition. GvpA forms the protein shell.</text>
</comment>
<reference evidence="7 8" key="1">
    <citation type="submission" date="2018-01" db="EMBL/GenBank/DDBJ databases">
        <title>Draft genome sequence of Nonomuraea sp. KC333.</title>
        <authorList>
            <person name="Sahin N."/>
            <person name="Saygin H."/>
            <person name="Ay H."/>
        </authorList>
    </citation>
    <scope>NUCLEOTIDE SEQUENCE [LARGE SCALE GENOMIC DNA]</scope>
    <source>
        <strain evidence="7 8">KC333</strain>
    </source>
</reference>
<organism evidence="7 8">
    <name type="scientific">Nonomuraea aridisoli</name>
    <dbReference type="NCBI Taxonomy" id="2070368"/>
    <lineage>
        <taxon>Bacteria</taxon>
        <taxon>Bacillati</taxon>
        <taxon>Actinomycetota</taxon>
        <taxon>Actinomycetes</taxon>
        <taxon>Streptosporangiales</taxon>
        <taxon>Streptosporangiaceae</taxon>
        <taxon>Nonomuraea</taxon>
    </lineage>
</organism>
<evidence type="ECO:0000256" key="6">
    <source>
        <dbReference type="SAM" id="MobiDB-lite"/>
    </source>
</evidence>
<dbReference type="OrthoDB" id="284387at2"/>